<reference evidence="2 3" key="1">
    <citation type="submission" date="2021-05" db="EMBL/GenBank/DDBJ databases">
        <title>A Polyphasic approach of four new species of the genus Ohtaekwangia: Ohtaekwangia histidinii sp. nov., Ohtaekwangia cretensis sp. nov., Ohtaekwangia indiensis sp. nov., Ohtaekwangia reichenbachii sp. nov. from diverse environment.</title>
        <authorList>
            <person name="Octaviana S."/>
        </authorList>
    </citation>
    <scope>NUCLEOTIDE SEQUENCE [LARGE SCALE GENOMIC DNA]</scope>
    <source>
        <strain evidence="2 3">PWU20</strain>
    </source>
</reference>
<keyword evidence="3" id="KW-1185">Reference proteome</keyword>
<dbReference type="Proteomes" id="UP000772618">
    <property type="component" value="Unassembled WGS sequence"/>
</dbReference>
<evidence type="ECO:0000313" key="3">
    <source>
        <dbReference type="Proteomes" id="UP000772618"/>
    </source>
</evidence>
<organism evidence="2 3">
    <name type="scientific">Chryseosolibacter indicus</name>
    <dbReference type="NCBI Taxonomy" id="2782351"/>
    <lineage>
        <taxon>Bacteria</taxon>
        <taxon>Pseudomonadati</taxon>
        <taxon>Bacteroidota</taxon>
        <taxon>Cytophagia</taxon>
        <taxon>Cytophagales</taxon>
        <taxon>Chryseotaleaceae</taxon>
        <taxon>Chryseosolibacter</taxon>
    </lineage>
</organism>
<dbReference type="Pfam" id="PF05368">
    <property type="entry name" value="NmrA"/>
    <property type="match status" value="1"/>
</dbReference>
<accession>A0ABS5VTV2</accession>
<feature type="domain" description="NmrA-like" evidence="1">
    <location>
        <begin position="2"/>
        <end position="257"/>
    </location>
</feature>
<dbReference type="SUPFAM" id="SSF51735">
    <property type="entry name" value="NAD(P)-binding Rossmann-fold domains"/>
    <property type="match status" value="1"/>
</dbReference>
<dbReference type="PANTHER" id="PTHR15020:SF50">
    <property type="entry name" value="UPF0659 PROTEIN YMR090W"/>
    <property type="match status" value="1"/>
</dbReference>
<dbReference type="PANTHER" id="PTHR15020">
    <property type="entry name" value="FLAVIN REDUCTASE-RELATED"/>
    <property type="match status" value="1"/>
</dbReference>
<comment type="caution">
    <text evidence="2">The sequence shown here is derived from an EMBL/GenBank/DDBJ whole genome shotgun (WGS) entry which is preliminary data.</text>
</comment>
<dbReference type="Gene3D" id="3.40.50.720">
    <property type="entry name" value="NAD(P)-binding Rossmann-like Domain"/>
    <property type="match status" value="1"/>
</dbReference>
<name>A0ABS5VTV2_9BACT</name>
<sequence length="289" mass="32702">MSKILVVGGTGMLGKPVVQELAQAGFQITTLVRNKKQALKILPPNVTLSEGDLQNLQSLEKAFTNHDAVYINLNIKRNERPGDFHTEAEGLKNILTAAKKTHVKRIAFISSLVINYQGRNNFNWWVFDIKKQAVDLIRSSGIPYTIFYPSTFMESVHHNYRQGNNMMLAGNSLHKMYIIAANDYGKQVARSFSILKDENKEYTIQGPEGYTADEAVEEYVKHYQGAKLKIRKAPITLLKFLGIFSTSMNYGAHILEALNNYPEQFSAQETWEELGKPSTLLKDFVKKLP</sequence>
<dbReference type="InterPro" id="IPR008030">
    <property type="entry name" value="NmrA-like"/>
</dbReference>
<protein>
    <submittedName>
        <fullName evidence="2">NAD(P)H-binding protein</fullName>
    </submittedName>
</protein>
<evidence type="ECO:0000313" key="2">
    <source>
        <dbReference type="EMBL" id="MBT1704850.1"/>
    </source>
</evidence>
<gene>
    <name evidence="2" type="ORF">KK060_16260</name>
</gene>
<dbReference type="EMBL" id="JAHESD010000040">
    <property type="protein sequence ID" value="MBT1704850.1"/>
    <property type="molecule type" value="Genomic_DNA"/>
</dbReference>
<dbReference type="InterPro" id="IPR036291">
    <property type="entry name" value="NAD(P)-bd_dom_sf"/>
</dbReference>
<proteinExistence type="predicted"/>
<evidence type="ECO:0000259" key="1">
    <source>
        <dbReference type="Pfam" id="PF05368"/>
    </source>
</evidence>